<evidence type="ECO:0000313" key="1">
    <source>
        <dbReference type="Ensembl" id="ENSPKIP00000017791.1"/>
    </source>
</evidence>
<protein>
    <submittedName>
        <fullName evidence="1">Uncharacterized protein</fullName>
    </submittedName>
</protein>
<keyword evidence="2" id="KW-1185">Reference proteome</keyword>
<name>A0A3B3RJC0_9TELE</name>
<organism evidence="1 2">
    <name type="scientific">Paramormyrops kingsleyae</name>
    <dbReference type="NCBI Taxonomy" id="1676925"/>
    <lineage>
        <taxon>Eukaryota</taxon>
        <taxon>Metazoa</taxon>
        <taxon>Chordata</taxon>
        <taxon>Craniata</taxon>
        <taxon>Vertebrata</taxon>
        <taxon>Euteleostomi</taxon>
        <taxon>Actinopterygii</taxon>
        <taxon>Neopterygii</taxon>
        <taxon>Teleostei</taxon>
        <taxon>Osteoglossocephala</taxon>
        <taxon>Osteoglossomorpha</taxon>
        <taxon>Osteoglossiformes</taxon>
        <taxon>Mormyridae</taxon>
        <taxon>Paramormyrops</taxon>
    </lineage>
</organism>
<sequence>MGKAEQRLSVCGLVGKDSAFQIMTVGICNRKTGMKVQADIAMWIKMSTKVLCMQRLQKPITGPSEDDWYLNFTPQRQSPKAKGNQLLYSHPGTARTHTVPRDGMRIRLLLCLWRPGRGSVLGGRRPGRGSVLGGRRPGRGSVLGGRLCTRAPLPGSKLFRVFIRDHLPLLSPDGHGWAQRFALCK</sequence>
<evidence type="ECO:0000313" key="2">
    <source>
        <dbReference type="Proteomes" id="UP000261540"/>
    </source>
</evidence>
<proteinExistence type="predicted"/>
<reference evidence="1" key="2">
    <citation type="submission" date="2025-09" db="UniProtKB">
        <authorList>
            <consortium name="Ensembl"/>
        </authorList>
    </citation>
    <scope>IDENTIFICATION</scope>
</reference>
<dbReference type="Ensembl" id="ENSPKIT00000042310.1">
    <property type="protein sequence ID" value="ENSPKIP00000017791.1"/>
    <property type="gene ID" value="ENSPKIG00000003571.1"/>
</dbReference>
<accession>A0A3B3RJC0</accession>
<reference evidence="1" key="1">
    <citation type="submission" date="2025-08" db="UniProtKB">
        <authorList>
            <consortium name="Ensembl"/>
        </authorList>
    </citation>
    <scope>IDENTIFICATION</scope>
</reference>
<dbReference type="Proteomes" id="UP000261540">
    <property type="component" value="Unplaced"/>
</dbReference>
<dbReference type="AlphaFoldDB" id="A0A3B3RJC0"/>